<dbReference type="PANTHER" id="PTHR35580">
    <property type="entry name" value="CELL SURFACE GLYCOPROTEIN (S-LAYER PROTEIN)-LIKE PROTEIN"/>
    <property type="match status" value="1"/>
</dbReference>
<dbReference type="NCBIfam" id="TIGR04183">
    <property type="entry name" value="Por_Secre_tail"/>
    <property type="match status" value="1"/>
</dbReference>
<organism evidence="3 4">
    <name type="scientific">Hymenobacter saemangeumensis</name>
    <dbReference type="NCBI Taxonomy" id="1084522"/>
    <lineage>
        <taxon>Bacteria</taxon>
        <taxon>Pseudomonadati</taxon>
        <taxon>Bacteroidota</taxon>
        <taxon>Cytophagia</taxon>
        <taxon>Cytophagales</taxon>
        <taxon>Hymenobacteraceae</taxon>
        <taxon>Hymenobacter</taxon>
    </lineage>
</organism>
<name>A0ABP8IPF5_9BACT</name>
<evidence type="ECO:0000313" key="3">
    <source>
        <dbReference type="EMBL" id="GAA4364618.1"/>
    </source>
</evidence>
<evidence type="ECO:0000313" key="4">
    <source>
        <dbReference type="Proteomes" id="UP001501153"/>
    </source>
</evidence>
<feature type="chain" id="PRO_5047163400" description="T9SS type A sorting domain-containing protein" evidence="2">
    <location>
        <begin position="29"/>
        <end position="587"/>
    </location>
</feature>
<dbReference type="PANTHER" id="PTHR35580:SF1">
    <property type="entry name" value="PHYTASE-LIKE DOMAIN-CONTAINING PROTEIN"/>
    <property type="match status" value="1"/>
</dbReference>
<comment type="caution">
    <text evidence="3">The sequence shown here is derived from an EMBL/GenBank/DDBJ whole genome shotgun (WGS) entry which is preliminary data.</text>
</comment>
<dbReference type="InterPro" id="IPR052918">
    <property type="entry name" value="Motility_Chemotaxis_Reg"/>
</dbReference>
<dbReference type="InterPro" id="IPR026444">
    <property type="entry name" value="Secre_tail"/>
</dbReference>
<feature type="region of interest" description="Disordered" evidence="1">
    <location>
        <begin position="33"/>
        <end position="55"/>
    </location>
</feature>
<keyword evidence="4" id="KW-1185">Reference proteome</keyword>
<dbReference type="EMBL" id="BAABGZ010000072">
    <property type="protein sequence ID" value="GAA4364618.1"/>
    <property type="molecule type" value="Genomic_DNA"/>
</dbReference>
<evidence type="ECO:0000256" key="1">
    <source>
        <dbReference type="SAM" id="MobiDB-lite"/>
    </source>
</evidence>
<sequence length="587" mass="58767">MLYPPFAMRPLYLSLCFSVFLSAAHAQAPVWQGGAQTTHPAPGDDTGAQGHSVATDNAGNTYVGGALTTGSGGTPASRAFGNTIVSSTGQRSGFVAKLSAARQWEWAVRVSSNGTGATVDQVVTDAAGNVYLAGVADGTIVTVGTSRYVSPQAGLFLARLNPAGQVQWVIGADMPAGGRVALTGMGLDPQTGNLALGGTYGREQLRFGGTTLPLPFQQQAEGALFVARAHGGGSWLSALAVVPAGTDSNTYLSVQDAAVGPQGEVAVGGALRGTAAFGINTLTIPAGSPASSRFFVALLTPANTWEWAISSSAASGGRVRSVAFDRPGNVWATGTLDGPAQLDGTPLPAGAASFVSRITPAGLWGPAAGTTASTTGLVADAAGNGIVVGDLTSGATSAATYSFGSLSFAATGNRSFVARVTPAGQWQYALPAPAIGAGTTVASQYFFRKPALGSSGEAYLTGDFRGGPLLLGNSSLTASSYAASSPLGGDVLLARLAQAGAVLGTRQAQHGALTAFPNPVTGPLITLRLPAPAPTVLPVTLYDSTGRAIRQGSVAAGQPEATLSTAGLPAGLYLLRCGSSLCQLQIE</sequence>
<accession>A0ABP8IPF5</accession>
<dbReference type="Proteomes" id="UP001501153">
    <property type="component" value="Unassembled WGS sequence"/>
</dbReference>
<feature type="signal peptide" evidence="2">
    <location>
        <begin position="1"/>
        <end position="28"/>
    </location>
</feature>
<reference evidence="4" key="1">
    <citation type="journal article" date="2019" name="Int. J. Syst. Evol. Microbiol.">
        <title>The Global Catalogue of Microorganisms (GCM) 10K type strain sequencing project: providing services to taxonomists for standard genome sequencing and annotation.</title>
        <authorList>
            <consortium name="The Broad Institute Genomics Platform"/>
            <consortium name="The Broad Institute Genome Sequencing Center for Infectious Disease"/>
            <person name="Wu L."/>
            <person name="Ma J."/>
        </authorList>
    </citation>
    <scope>NUCLEOTIDE SEQUENCE [LARGE SCALE GENOMIC DNA]</scope>
    <source>
        <strain evidence="4">JCM 17923</strain>
    </source>
</reference>
<gene>
    <name evidence="3" type="ORF">GCM10023185_34280</name>
</gene>
<dbReference type="SUPFAM" id="SSF63829">
    <property type="entry name" value="Calcium-dependent phosphotriesterase"/>
    <property type="match status" value="1"/>
</dbReference>
<protein>
    <recommendedName>
        <fullName evidence="5">T9SS type A sorting domain-containing protein</fullName>
    </recommendedName>
</protein>
<keyword evidence="2" id="KW-0732">Signal</keyword>
<evidence type="ECO:0008006" key="5">
    <source>
        <dbReference type="Google" id="ProtNLM"/>
    </source>
</evidence>
<proteinExistence type="predicted"/>
<evidence type="ECO:0000256" key="2">
    <source>
        <dbReference type="SAM" id="SignalP"/>
    </source>
</evidence>